<dbReference type="OrthoDB" id="9468at10239"/>
<reference evidence="2" key="1">
    <citation type="submission" date="2014-08" db="EMBL/GenBank/DDBJ databases">
        <authorList>
            <person name="Edwards T."/>
        </authorList>
    </citation>
    <scope>NUCLEOTIDE SEQUENCE [LARGE SCALE GENOMIC DNA]</scope>
</reference>
<dbReference type="Pfam" id="PF12322">
    <property type="entry name" value="T4_baseplate"/>
    <property type="match status" value="1"/>
</dbReference>
<dbReference type="KEGG" id="vg:26640066"/>
<name>A0A0K0KVE4_9CAUD</name>
<dbReference type="RefSeq" id="YP_009213522.1">
    <property type="nucleotide sequence ID" value="NC_028955.1"/>
</dbReference>
<proteinExistence type="predicted"/>
<evidence type="ECO:0000313" key="1">
    <source>
        <dbReference type="EMBL" id="AIR93396.1"/>
    </source>
</evidence>
<dbReference type="EMBL" id="KM359505">
    <property type="protein sequence ID" value="AIR93396.1"/>
    <property type="molecule type" value="Genomic_DNA"/>
</dbReference>
<accession>A0A0K0KVE4</accession>
<protein>
    <submittedName>
        <fullName evidence="1">Putative baseplate hub subunit</fullName>
    </submittedName>
</protein>
<sequence>MPLPTIATPTYELELPSSKQLINYRPFLVKEEKLLVLALESEDTKQITTAIKAVIKSCILTKGIKVEELPTFDIEYLFLNIRGKSVGEDVEVNLIAPDDDTTSVPVVIPIDEIKVVEDENHTNKIKVDDDLMMEMKYPSLDQFIKSNFDFKEDNNMDRSFDLIASCIDKIYNEEEVWSTADCTKKEVVGFLEQMNSAQFKEIEKFFDTMPKLSHTVELLNPKTKKKSTVVLEGLSSFFA</sequence>
<evidence type="ECO:0000313" key="2">
    <source>
        <dbReference type="Proteomes" id="UP000207741"/>
    </source>
</evidence>
<organism evidence="1 2">
    <name type="scientific">Prochlorococcus phage P-TIM68</name>
    <dbReference type="NCBI Taxonomy" id="1542477"/>
    <lineage>
        <taxon>Viruses</taxon>
        <taxon>Duplodnaviria</taxon>
        <taxon>Heunggongvirae</taxon>
        <taxon>Uroviricota</taxon>
        <taxon>Caudoviricetes</taxon>
        <taxon>Pantevenvirales</taxon>
        <taxon>Kyanoviridae</taxon>
        <taxon>Haifavirus</taxon>
        <taxon>Haifavirus tim68</taxon>
    </lineage>
</organism>
<keyword evidence="2" id="KW-1185">Reference proteome</keyword>
<dbReference type="InterPro" id="IPR024364">
    <property type="entry name" value="Baseplate_phage_T4-like"/>
</dbReference>
<dbReference type="GeneID" id="26640066"/>
<dbReference type="Proteomes" id="UP000207741">
    <property type="component" value="Segment"/>
</dbReference>